<dbReference type="GO" id="GO:0003941">
    <property type="term" value="F:L-serine ammonia-lyase activity"/>
    <property type="evidence" value="ECO:0007669"/>
    <property type="project" value="TreeGrafter"/>
</dbReference>
<organism evidence="7 8">
    <name type="scientific">Haematobacter missouriensis</name>
    <dbReference type="NCBI Taxonomy" id="366616"/>
    <lineage>
        <taxon>Bacteria</taxon>
        <taxon>Pseudomonadati</taxon>
        <taxon>Pseudomonadota</taxon>
        <taxon>Alphaproteobacteria</taxon>
        <taxon>Rhodobacterales</taxon>
        <taxon>Paracoccaceae</taxon>
        <taxon>Haematobacter</taxon>
    </lineage>
</organism>
<dbReference type="AlphaFoldDB" id="A0A212AQH0"/>
<dbReference type="SUPFAM" id="SSF53686">
    <property type="entry name" value="Tryptophan synthase beta subunit-like PLP-dependent enzymes"/>
    <property type="match status" value="1"/>
</dbReference>
<protein>
    <submittedName>
        <fullName evidence="7">Hydroxyectoine utilization dehydratase EutB</fullName>
    </submittedName>
</protein>
<dbReference type="EMBL" id="NIPV01000028">
    <property type="protein sequence ID" value="OWJ76155.1"/>
    <property type="molecule type" value="Genomic_DNA"/>
</dbReference>
<gene>
    <name evidence="7" type="ORF">CDV52_10055</name>
    <name evidence="6" type="ORF">CDV53_08595</name>
</gene>
<dbReference type="InterPro" id="IPR001926">
    <property type="entry name" value="TrpB-like_PALP"/>
</dbReference>
<keyword evidence="9" id="KW-1185">Reference proteome</keyword>
<sequence>MTVTLADIRAARHRIAGHIAETPVVRDDALSDEFGLPVLLKCEYRQATGAFKLRGATNAIPTRDVSRGVVTASTGNHGRAVAHAAQRLGVSATVCLSRLVPPDKVRAIRDLGADVRITGAGQDEAMAEVARAIADESMTYIPPFDDPAVVAGQGTIGLEIGAPATVLVPLSGGGLDAGIAVAVKSISPATRVIGLTMENGAAMAASLQAGRPVKVIETRSLADSLGGGIGEDNRVTFSLCRALLDEVILLTEAEIAEGIRHLGRAGHRVEGAGAVGTAALLADKLPADVRADGPIVTILSGGNIDPALHARVMAGASEAA</sequence>
<feature type="domain" description="Tryptophan synthase beta chain-like PALP" evidence="5">
    <location>
        <begin position="16"/>
        <end position="301"/>
    </location>
</feature>
<evidence type="ECO:0000313" key="6">
    <source>
        <dbReference type="EMBL" id="OWJ76155.1"/>
    </source>
</evidence>
<dbReference type="InterPro" id="IPR014333">
    <property type="entry name" value="Ectoine_EutB"/>
</dbReference>
<dbReference type="Proteomes" id="UP000196640">
    <property type="component" value="Unassembled WGS sequence"/>
</dbReference>
<comment type="caution">
    <text evidence="7">The sequence shown here is derived from an EMBL/GenBank/DDBJ whole genome shotgun (WGS) entry which is preliminary data.</text>
</comment>
<reference evidence="8 9" key="1">
    <citation type="submission" date="2016-11" db="EMBL/GenBank/DDBJ databases">
        <title>Comparison of Traditional DNA-DNA Hybridization with In Silico Genomic Analysis.</title>
        <authorList>
            <person name="Nicholson A.C."/>
            <person name="Sammons S."/>
            <person name="Humrighouse B.W."/>
            <person name="Graziano J."/>
            <person name="Lasker B."/>
            <person name="Whitney A.M."/>
            <person name="Mcquiston J.R."/>
        </authorList>
    </citation>
    <scope>NUCLEOTIDE SEQUENCE [LARGE SCALE GENOMIC DNA]</scope>
    <source>
        <strain evidence="6 9">H1892</strain>
        <strain evidence="7 8">H2381</strain>
    </source>
</reference>
<dbReference type="GO" id="GO:0004794">
    <property type="term" value="F:threonine deaminase activity"/>
    <property type="evidence" value="ECO:0007669"/>
    <property type="project" value="TreeGrafter"/>
</dbReference>
<dbReference type="STRING" id="366616.CG51_08185"/>
<accession>A0A212AQH0</accession>
<dbReference type="CDD" id="cd01562">
    <property type="entry name" value="Thr-dehyd"/>
    <property type="match status" value="1"/>
</dbReference>
<dbReference type="PROSITE" id="PS00165">
    <property type="entry name" value="DEHYDRATASE_SER_THR"/>
    <property type="match status" value="1"/>
</dbReference>
<dbReference type="PANTHER" id="PTHR48078:SF6">
    <property type="entry name" value="L-THREONINE DEHYDRATASE CATABOLIC TDCB"/>
    <property type="match status" value="1"/>
</dbReference>
<comment type="similarity">
    <text evidence="2">Belongs to the serine/threonine dehydratase family.</text>
</comment>
<dbReference type="RefSeq" id="WP_035745817.1">
    <property type="nucleotide sequence ID" value="NZ_CALUEG010000032.1"/>
</dbReference>
<dbReference type="InterPro" id="IPR050147">
    <property type="entry name" value="Ser/Thr_Dehydratase"/>
</dbReference>
<dbReference type="EMBL" id="NIPX01000016">
    <property type="protein sequence ID" value="OWJ83718.1"/>
    <property type="molecule type" value="Genomic_DNA"/>
</dbReference>
<dbReference type="GO" id="GO:0009097">
    <property type="term" value="P:isoleucine biosynthetic process"/>
    <property type="evidence" value="ECO:0007669"/>
    <property type="project" value="TreeGrafter"/>
</dbReference>
<evidence type="ECO:0000313" key="8">
    <source>
        <dbReference type="Proteomes" id="UP000196640"/>
    </source>
</evidence>
<dbReference type="FunFam" id="3.40.50.1100:FF:000005">
    <property type="entry name" value="Threonine dehydratase catabolic"/>
    <property type="match status" value="1"/>
</dbReference>
<dbReference type="Proteomes" id="UP000214673">
    <property type="component" value="Unassembled WGS sequence"/>
</dbReference>
<dbReference type="InterPro" id="IPR000634">
    <property type="entry name" value="Ser/Thr_deHydtase_PyrdxlP-BS"/>
</dbReference>
<dbReference type="GO" id="GO:0006567">
    <property type="term" value="P:L-threonine catabolic process"/>
    <property type="evidence" value="ECO:0007669"/>
    <property type="project" value="TreeGrafter"/>
</dbReference>
<dbReference type="NCBIfam" id="NF005680">
    <property type="entry name" value="PRK07476.1"/>
    <property type="match status" value="1"/>
</dbReference>
<evidence type="ECO:0000256" key="3">
    <source>
        <dbReference type="ARBA" id="ARBA00022898"/>
    </source>
</evidence>
<evidence type="ECO:0000256" key="1">
    <source>
        <dbReference type="ARBA" id="ARBA00001933"/>
    </source>
</evidence>
<evidence type="ECO:0000313" key="9">
    <source>
        <dbReference type="Proteomes" id="UP000214673"/>
    </source>
</evidence>
<evidence type="ECO:0000259" key="5">
    <source>
        <dbReference type="Pfam" id="PF00291"/>
    </source>
</evidence>
<dbReference type="PANTHER" id="PTHR48078">
    <property type="entry name" value="THREONINE DEHYDRATASE, MITOCHONDRIAL-RELATED"/>
    <property type="match status" value="1"/>
</dbReference>
<dbReference type="GO" id="GO:0030170">
    <property type="term" value="F:pyridoxal phosphate binding"/>
    <property type="evidence" value="ECO:0007669"/>
    <property type="project" value="InterPro"/>
</dbReference>
<dbReference type="GO" id="GO:0006565">
    <property type="term" value="P:L-serine catabolic process"/>
    <property type="evidence" value="ECO:0007669"/>
    <property type="project" value="TreeGrafter"/>
</dbReference>
<dbReference type="Pfam" id="PF00291">
    <property type="entry name" value="PALP"/>
    <property type="match status" value="1"/>
</dbReference>
<dbReference type="OrthoDB" id="9811476at2"/>
<dbReference type="NCBIfam" id="TIGR02991">
    <property type="entry name" value="ectoine_eutB"/>
    <property type="match status" value="1"/>
</dbReference>
<keyword evidence="4" id="KW-0456">Lyase</keyword>
<evidence type="ECO:0000313" key="7">
    <source>
        <dbReference type="EMBL" id="OWJ83718.1"/>
    </source>
</evidence>
<proteinExistence type="inferred from homology"/>
<evidence type="ECO:0000256" key="2">
    <source>
        <dbReference type="ARBA" id="ARBA00010869"/>
    </source>
</evidence>
<keyword evidence="3" id="KW-0663">Pyridoxal phosphate</keyword>
<comment type="cofactor">
    <cofactor evidence="1">
        <name>pyridoxal 5'-phosphate</name>
        <dbReference type="ChEBI" id="CHEBI:597326"/>
    </cofactor>
</comment>
<dbReference type="Gene3D" id="3.40.50.1100">
    <property type="match status" value="2"/>
</dbReference>
<evidence type="ECO:0000256" key="4">
    <source>
        <dbReference type="ARBA" id="ARBA00023239"/>
    </source>
</evidence>
<dbReference type="InterPro" id="IPR036052">
    <property type="entry name" value="TrpB-like_PALP_sf"/>
</dbReference>
<name>A0A212AQH0_9RHOB</name>